<keyword evidence="3" id="KW-0589">Pheromone response</keyword>
<dbReference type="Proteomes" id="UP001362999">
    <property type="component" value="Unassembled WGS sequence"/>
</dbReference>
<dbReference type="AlphaFoldDB" id="A0AAW0D3E9"/>
<feature type="region of interest" description="Disordered" evidence="10">
    <location>
        <begin position="386"/>
        <end position="428"/>
    </location>
</feature>
<accession>A0AAW0D3E9</accession>
<keyword evidence="7 11" id="KW-0472">Membrane</keyword>
<feature type="transmembrane region" description="Helical" evidence="11">
    <location>
        <begin position="69"/>
        <end position="92"/>
    </location>
</feature>
<feature type="transmembrane region" description="Helical" evidence="11">
    <location>
        <begin position="158"/>
        <end position="185"/>
    </location>
</feature>
<evidence type="ECO:0000256" key="2">
    <source>
        <dbReference type="ARBA" id="ARBA00011085"/>
    </source>
</evidence>
<dbReference type="Pfam" id="PF02076">
    <property type="entry name" value="STE3"/>
    <property type="match status" value="1"/>
</dbReference>
<evidence type="ECO:0000256" key="6">
    <source>
        <dbReference type="ARBA" id="ARBA00023040"/>
    </source>
</evidence>
<feature type="transmembrane region" description="Helical" evidence="11">
    <location>
        <begin position="279"/>
        <end position="298"/>
    </location>
</feature>
<dbReference type="CDD" id="cd14966">
    <property type="entry name" value="7tmD_STE3"/>
    <property type="match status" value="1"/>
</dbReference>
<dbReference type="GO" id="GO:0005886">
    <property type="term" value="C:plasma membrane"/>
    <property type="evidence" value="ECO:0007669"/>
    <property type="project" value="TreeGrafter"/>
</dbReference>
<sequence>MPATVPLFSVFAFLGFLSSVIPLAWQFEAWNTATVWYIFWVAVSCFSQYFNAIVWNGNTENPAPAWCEISIRIAMAASVGLPAASLCINRRLYSILRMPLGTAASSGLNRRAIIVDSLACGLFPSLYIVLQLITQRHRFSIFEDVGCVADHFDSLPTYFITFAAPLLLSFTAIVYAVISFIHVANSSHTLTEMLAAHQKTITPGRFLRLHTLSLITSLFLTIPLALLTIAANSTFAFLSSAVSLAAHDGVFDFEKFSFVPRIPRTMWAFSTSTHASVELARWTAPVCGLLILVFLGIAEEAREQYVRAFKAVSNAFWNALARIGFKKSSARMPTRHQRFRPRRLISDPIRPVSGTGSLADVDTPHVQIISAPLSLIGPSFSSATTAEDPFSSSSSAHPTSSASSASDTASQQRSFVQVRPDPNEPGTYILPPNKGWYHFSNPGQECPEGGEIANAVEDWGMEMKELEKVQREVRMKKKAKGRFA</sequence>
<evidence type="ECO:0000256" key="1">
    <source>
        <dbReference type="ARBA" id="ARBA00004141"/>
    </source>
</evidence>
<gene>
    <name evidence="12" type="ORF">R3P38DRAFT_3389224</name>
</gene>
<reference evidence="12 13" key="1">
    <citation type="journal article" date="2024" name="J Genomics">
        <title>Draft genome sequencing and assembly of Favolaschia claudopus CIRM-BRFM 2984 isolated from oak limbs.</title>
        <authorList>
            <person name="Navarro D."/>
            <person name="Drula E."/>
            <person name="Chaduli D."/>
            <person name="Cazenave R."/>
            <person name="Ahrendt S."/>
            <person name="Wang J."/>
            <person name="Lipzen A."/>
            <person name="Daum C."/>
            <person name="Barry K."/>
            <person name="Grigoriev I.V."/>
            <person name="Favel A."/>
            <person name="Rosso M.N."/>
            <person name="Martin F."/>
        </authorList>
    </citation>
    <scope>NUCLEOTIDE SEQUENCE [LARGE SCALE GENOMIC DNA]</scope>
    <source>
        <strain evidence="12 13">CIRM-BRFM 2984</strain>
    </source>
</reference>
<keyword evidence="5 11" id="KW-1133">Transmembrane helix</keyword>
<dbReference type="GO" id="GO:0000750">
    <property type="term" value="P:pheromone-dependent signal transduction involved in conjugation with cellular fusion"/>
    <property type="evidence" value="ECO:0007669"/>
    <property type="project" value="TreeGrafter"/>
</dbReference>
<feature type="transmembrane region" description="Helical" evidence="11">
    <location>
        <begin position="6"/>
        <end position="25"/>
    </location>
</feature>
<evidence type="ECO:0000313" key="13">
    <source>
        <dbReference type="Proteomes" id="UP001362999"/>
    </source>
</evidence>
<evidence type="ECO:0000256" key="11">
    <source>
        <dbReference type="SAM" id="Phobius"/>
    </source>
</evidence>
<proteinExistence type="inferred from homology"/>
<evidence type="ECO:0000256" key="9">
    <source>
        <dbReference type="ARBA" id="ARBA00023224"/>
    </source>
</evidence>
<comment type="caution">
    <text evidence="12">The sequence shown here is derived from an EMBL/GenBank/DDBJ whole genome shotgun (WGS) entry which is preliminary data.</text>
</comment>
<feature type="transmembrane region" description="Helical" evidence="11">
    <location>
        <begin position="113"/>
        <end position="133"/>
    </location>
</feature>
<evidence type="ECO:0000256" key="8">
    <source>
        <dbReference type="ARBA" id="ARBA00023170"/>
    </source>
</evidence>
<name>A0AAW0D3E9_9AGAR</name>
<dbReference type="EMBL" id="JAWWNJ010000011">
    <property type="protein sequence ID" value="KAK7045121.1"/>
    <property type="molecule type" value="Genomic_DNA"/>
</dbReference>
<evidence type="ECO:0000256" key="4">
    <source>
        <dbReference type="ARBA" id="ARBA00022692"/>
    </source>
</evidence>
<feature type="compositionally biased region" description="Low complexity" evidence="10">
    <location>
        <begin position="391"/>
        <end position="410"/>
    </location>
</feature>
<keyword evidence="8 12" id="KW-0675">Receptor</keyword>
<evidence type="ECO:0000256" key="10">
    <source>
        <dbReference type="SAM" id="MobiDB-lite"/>
    </source>
</evidence>
<dbReference type="GO" id="GO:0004932">
    <property type="term" value="F:mating-type factor pheromone receptor activity"/>
    <property type="evidence" value="ECO:0007669"/>
    <property type="project" value="InterPro"/>
</dbReference>
<organism evidence="12 13">
    <name type="scientific">Favolaschia claudopus</name>
    <dbReference type="NCBI Taxonomy" id="2862362"/>
    <lineage>
        <taxon>Eukaryota</taxon>
        <taxon>Fungi</taxon>
        <taxon>Dikarya</taxon>
        <taxon>Basidiomycota</taxon>
        <taxon>Agaricomycotina</taxon>
        <taxon>Agaricomycetes</taxon>
        <taxon>Agaricomycetidae</taxon>
        <taxon>Agaricales</taxon>
        <taxon>Marasmiineae</taxon>
        <taxon>Mycenaceae</taxon>
        <taxon>Favolaschia</taxon>
    </lineage>
</organism>
<keyword evidence="9" id="KW-0807">Transducer</keyword>
<evidence type="ECO:0000256" key="3">
    <source>
        <dbReference type="ARBA" id="ARBA00022507"/>
    </source>
</evidence>
<keyword evidence="6" id="KW-0297">G-protein coupled receptor</keyword>
<comment type="similarity">
    <text evidence="2">Belongs to the G-protein coupled receptor 4 family.</text>
</comment>
<keyword evidence="4 11" id="KW-0812">Transmembrane</keyword>
<protein>
    <submittedName>
        <fullName evidence="12">Pheromone receptor</fullName>
    </submittedName>
</protein>
<dbReference type="PANTHER" id="PTHR28097">
    <property type="entry name" value="PHEROMONE A FACTOR RECEPTOR"/>
    <property type="match status" value="1"/>
</dbReference>
<feature type="transmembrane region" description="Helical" evidence="11">
    <location>
        <begin position="37"/>
        <end position="57"/>
    </location>
</feature>
<evidence type="ECO:0000256" key="7">
    <source>
        <dbReference type="ARBA" id="ARBA00023136"/>
    </source>
</evidence>
<dbReference type="PANTHER" id="PTHR28097:SF1">
    <property type="entry name" value="PHEROMONE A FACTOR RECEPTOR"/>
    <property type="match status" value="1"/>
</dbReference>
<dbReference type="PRINTS" id="PR00899">
    <property type="entry name" value="GPCRSTE3"/>
</dbReference>
<keyword evidence="13" id="KW-1185">Reference proteome</keyword>
<feature type="transmembrane region" description="Helical" evidence="11">
    <location>
        <begin position="206"/>
        <end position="231"/>
    </location>
</feature>
<evidence type="ECO:0000256" key="5">
    <source>
        <dbReference type="ARBA" id="ARBA00022989"/>
    </source>
</evidence>
<dbReference type="InterPro" id="IPR001499">
    <property type="entry name" value="GPCR_STE3"/>
</dbReference>
<evidence type="ECO:0000313" key="12">
    <source>
        <dbReference type="EMBL" id="KAK7045121.1"/>
    </source>
</evidence>
<comment type="subcellular location">
    <subcellularLocation>
        <location evidence="1">Membrane</location>
        <topology evidence="1">Multi-pass membrane protein</topology>
    </subcellularLocation>
</comment>